<proteinExistence type="predicted"/>
<gene>
    <name evidence="1" type="ORF">Zmor_025342</name>
</gene>
<accession>A0AA38M3S8</accession>
<evidence type="ECO:0000313" key="2">
    <source>
        <dbReference type="Proteomes" id="UP001168821"/>
    </source>
</evidence>
<evidence type="ECO:0000313" key="1">
    <source>
        <dbReference type="EMBL" id="KAJ3642578.1"/>
    </source>
</evidence>
<organism evidence="1 2">
    <name type="scientific">Zophobas morio</name>
    <dbReference type="NCBI Taxonomy" id="2755281"/>
    <lineage>
        <taxon>Eukaryota</taxon>
        <taxon>Metazoa</taxon>
        <taxon>Ecdysozoa</taxon>
        <taxon>Arthropoda</taxon>
        <taxon>Hexapoda</taxon>
        <taxon>Insecta</taxon>
        <taxon>Pterygota</taxon>
        <taxon>Neoptera</taxon>
        <taxon>Endopterygota</taxon>
        <taxon>Coleoptera</taxon>
        <taxon>Polyphaga</taxon>
        <taxon>Cucujiformia</taxon>
        <taxon>Tenebrionidae</taxon>
        <taxon>Zophobas</taxon>
    </lineage>
</organism>
<keyword evidence="2" id="KW-1185">Reference proteome</keyword>
<dbReference type="Proteomes" id="UP001168821">
    <property type="component" value="Unassembled WGS sequence"/>
</dbReference>
<dbReference type="AlphaFoldDB" id="A0AA38M3S8"/>
<comment type="caution">
    <text evidence="1">The sequence shown here is derived from an EMBL/GenBank/DDBJ whole genome shotgun (WGS) entry which is preliminary data.</text>
</comment>
<protein>
    <submittedName>
        <fullName evidence="1">Uncharacterized protein</fullName>
    </submittedName>
</protein>
<dbReference type="EMBL" id="JALNTZ010000008">
    <property type="protein sequence ID" value="KAJ3642578.1"/>
    <property type="molecule type" value="Genomic_DNA"/>
</dbReference>
<sequence>MFTSGIRQREAELFPTDAQIAACLWDGLNYVQSNGPHIQCYLQIPPELPSEKSLRRLQQGPELKSKAYRRLIFCSPAALTNYWPPQRPRALRC</sequence>
<reference evidence="1" key="1">
    <citation type="journal article" date="2023" name="G3 (Bethesda)">
        <title>Whole genome assemblies of Zophobas morio and Tenebrio molitor.</title>
        <authorList>
            <person name="Kaur S."/>
            <person name="Stinson S.A."/>
            <person name="diCenzo G.C."/>
        </authorList>
    </citation>
    <scope>NUCLEOTIDE SEQUENCE</scope>
    <source>
        <strain evidence="1">QUZm001</strain>
    </source>
</reference>
<name>A0AA38M3S8_9CUCU</name>